<feature type="non-terminal residue" evidence="1">
    <location>
        <position position="1"/>
    </location>
</feature>
<accession>A0A1B6FYS4</accession>
<dbReference type="EMBL" id="GECZ01014440">
    <property type="protein sequence ID" value="JAS55329.1"/>
    <property type="molecule type" value="Transcribed_RNA"/>
</dbReference>
<dbReference type="PANTHER" id="PTHR33395:SF22">
    <property type="entry name" value="REVERSE TRANSCRIPTASE DOMAIN-CONTAINING PROTEIN"/>
    <property type="match status" value="1"/>
</dbReference>
<proteinExistence type="predicted"/>
<evidence type="ECO:0008006" key="2">
    <source>
        <dbReference type="Google" id="ProtNLM"/>
    </source>
</evidence>
<organism evidence="1">
    <name type="scientific">Cuerna arida</name>
    <dbReference type="NCBI Taxonomy" id="1464854"/>
    <lineage>
        <taxon>Eukaryota</taxon>
        <taxon>Metazoa</taxon>
        <taxon>Ecdysozoa</taxon>
        <taxon>Arthropoda</taxon>
        <taxon>Hexapoda</taxon>
        <taxon>Insecta</taxon>
        <taxon>Pterygota</taxon>
        <taxon>Neoptera</taxon>
        <taxon>Paraneoptera</taxon>
        <taxon>Hemiptera</taxon>
        <taxon>Auchenorrhyncha</taxon>
        <taxon>Membracoidea</taxon>
        <taxon>Cicadellidae</taxon>
        <taxon>Cicadellinae</taxon>
        <taxon>Proconiini</taxon>
        <taxon>Cuerna</taxon>
    </lineage>
</organism>
<feature type="non-terminal residue" evidence="1">
    <location>
        <position position="163"/>
    </location>
</feature>
<dbReference type="AlphaFoldDB" id="A0A1B6FYS4"/>
<reference evidence="1" key="1">
    <citation type="submission" date="2015-11" db="EMBL/GenBank/DDBJ databases">
        <title>De novo transcriptome assembly of four potential Pierce s Disease insect vectors from Arizona vineyards.</title>
        <authorList>
            <person name="Tassone E.E."/>
        </authorList>
    </citation>
    <scope>NUCLEOTIDE SEQUENCE</scope>
</reference>
<dbReference type="PANTHER" id="PTHR33395">
    <property type="entry name" value="TRANSCRIPTASE, PUTATIVE-RELATED-RELATED"/>
    <property type="match status" value="1"/>
</dbReference>
<sequence length="163" mass="18540">LLLEIFNRVYIARYHIWTFPNVDGSKISNPEEVAITFNNFFINVAGNLTPNELLVSEFMNKNSKSNNNSMFLHPTDPTEVFIAIMTLRNSRSVGWDGAPASVLKSSAHIIAKPLADIINQSFELGEFPEKLKYTHIKPLFKKKDKTDLTNYRPIALLSIWSKV</sequence>
<protein>
    <recommendedName>
        <fullName evidence="2">Reverse transcriptase domain-containing protein</fullName>
    </recommendedName>
</protein>
<gene>
    <name evidence="1" type="ORF">g.45544</name>
</gene>
<evidence type="ECO:0000313" key="1">
    <source>
        <dbReference type="EMBL" id="JAS55329.1"/>
    </source>
</evidence>
<name>A0A1B6FYS4_9HEMI</name>